<organism evidence="3 4">
    <name type="scientific">Melanomma pulvis-pyrius CBS 109.77</name>
    <dbReference type="NCBI Taxonomy" id="1314802"/>
    <lineage>
        <taxon>Eukaryota</taxon>
        <taxon>Fungi</taxon>
        <taxon>Dikarya</taxon>
        <taxon>Ascomycota</taxon>
        <taxon>Pezizomycotina</taxon>
        <taxon>Dothideomycetes</taxon>
        <taxon>Pleosporomycetidae</taxon>
        <taxon>Pleosporales</taxon>
        <taxon>Melanommataceae</taxon>
        <taxon>Melanomma</taxon>
    </lineage>
</organism>
<evidence type="ECO:0000313" key="4">
    <source>
        <dbReference type="Proteomes" id="UP000799757"/>
    </source>
</evidence>
<gene>
    <name evidence="3" type="ORF">K505DRAFT_380700</name>
</gene>
<dbReference type="PANTHER" id="PTHR48081">
    <property type="entry name" value="AB HYDROLASE SUPERFAMILY PROTEIN C4A8.06C"/>
    <property type="match status" value="1"/>
</dbReference>
<keyword evidence="4" id="KW-1185">Reference proteome</keyword>
<sequence length="321" mass="34844">MSLISPLSRIPEPALGLVKKRYTVMSGTKTDPVEIYLWRIATCSAGESPTPQLGAIWVPGGAMLQLDIDMETADTAFISDYLTAKLGTEPLDALGRGYVLLYVAYRAGRPFPEPPRDVLAAYEFAYAHAAELGILPHCIPILGCSAGANLAWAATHMVLDRVGEDSEGGLRAPPGLMCIYPMLNPHTEWKNTVGGIVPATAARLRRGWESYLGQLETLSEEDQKYQKYAKLLELSPKDLGKLGPMYMDVGTSDYFEEEIGGAVDTLKNAGVAVTFVVLDGVGHGFEKALFTDDPESPVWRKACNERRSFLRSLLSSEGAAT</sequence>
<dbReference type="EMBL" id="MU002695">
    <property type="protein sequence ID" value="KAF2785754.1"/>
    <property type="molecule type" value="Genomic_DNA"/>
</dbReference>
<keyword evidence="1 3" id="KW-0378">Hydrolase</keyword>
<feature type="domain" description="Alpha/beta hydrolase fold-3" evidence="2">
    <location>
        <begin position="99"/>
        <end position="285"/>
    </location>
</feature>
<dbReference type="SUPFAM" id="SSF53474">
    <property type="entry name" value="alpha/beta-Hydrolases"/>
    <property type="match status" value="1"/>
</dbReference>
<dbReference type="OrthoDB" id="433474at2759"/>
<dbReference type="AlphaFoldDB" id="A0A6A6WPC0"/>
<proteinExistence type="predicted"/>
<dbReference type="PANTHER" id="PTHR48081:SF6">
    <property type="entry name" value="PEPTIDASE S9 PROLYL OLIGOPEPTIDASE CATALYTIC DOMAIN-CONTAINING PROTEIN"/>
    <property type="match status" value="1"/>
</dbReference>
<dbReference type="InterPro" id="IPR029058">
    <property type="entry name" value="AB_hydrolase_fold"/>
</dbReference>
<evidence type="ECO:0000256" key="1">
    <source>
        <dbReference type="ARBA" id="ARBA00022801"/>
    </source>
</evidence>
<dbReference type="InterPro" id="IPR013094">
    <property type="entry name" value="AB_hydrolase_3"/>
</dbReference>
<evidence type="ECO:0000259" key="2">
    <source>
        <dbReference type="Pfam" id="PF07859"/>
    </source>
</evidence>
<accession>A0A6A6WPC0</accession>
<name>A0A6A6WPC0_9PLEO</name>
<dbReference type="InterPro" id="IPR050300">
    <property type="entry name" value="GDXG_lipolytic_enzyme"/>
</dbReference>
<dbReference type="Pfam" id="PF07859">
    <property type="entry name" value="Abhydrolase_3"/>
    <property type="match status" value="1"/>
</dbReference>
<dbReference type="Gene3D" id="3.40.50.1820">
    <property type="entry name" value="alpha/beta hydrolase"/>
    <property type="match status" value="1"/>
</dbReference>
<protein>
    <submittedName>
        <fullName evidence="3">Alpha/beta-hydrolase</fullName>
    </submittedName>
</protein>
<evidence type="ECO:0000313" key="3">
    <source>
        <dbReference type="EMBL" id="KAF2785754.1"/>
    </source>
</evidence>
<dbReference type="GO" id="GO:0016787">
    <property type="term" value="F:hydrolase activity"/>
    <property type="evidence" value="ECO:0007669"/>
    <property type="project" value="UniProtKB-KW"/>
</dbReference>
<dbReference type="Proteomes" id="UP000799757">
    <property type="component" value="Unassembled WGS sequence"/>
</dbReference>
<reference evidence="3" key="1">
    <citation type="journal article" date="2020" name="Stud. Mycol.">
        <title>101 Dothideomycetes genomes: a test case for predicting lifestyles and emergence of pathogens.</title>
        <authorList>
            <person name="Haridas S."/>
            <person name="Albert R."/>
            <person name="Binder M."/>
            <person name="Bloem J."/>
            <person name="Labutti K."/>
            <person name="Salamov A."/>
            <person name="Andreopoulos B."/>
            <person name="Baker S."/>
            <person name="Barry K."/>
            <person name="Bills G."/>
            <person name="Bluhm B."/>
            <person name="Cannon C."/>
            <person name="Castanera R."/>
            <person name="Culley D."/>
            <person name="Daum C."/>
            <person name="Ezra D."/>
            <person name="Gonzalez J."/>
            <person name="Henrissat B."/>
            <person name="Kuo A."/>
            <person name="Liang C."/>
            <person name="Lipzen A."/>
            <person name="Lutzoni F."/>
            <person name="Magnuson J."/>
            <person name="Mondo S."/>
            <person name="Nolan M."/>
            <person name="Ohm R."/>
            <person name="Pangilinan J."/>
            <person name="Park H.-J."/>
            <person name="Ramirez L."/>
            <person name="Alfaro M."/>
            <person name="Sun H."/>
            <person name="Tritt A."/>
            <person name="Yoshinaga Y."/>
            <person name="Zwiers L.-H."/>
            <person name="Turgeon B."/>
            <person name="Goodwin S."/>
            <person name="Spatafora J."/>
            <person name="Crous P."/>
            <person name="Grigoriev I."/>
        </authorList>
    </citation>
    <scope>NUCLEOTIDE SEQUENCE</scope>
    <source>
        <strain evidence="3">CBS 109.77</strain>
    </source>
</reference>